<keyword evidence="4" id="KW-0378">Hydrolase</keyword>
<evidence type="ECO:0000256" key="3">
    <source>
        <dbReference type="ARBA" id="ARBA00022759"/>
    </source>
</evidence>
<evidence type="ECO:0000256" key="5">
    <source>
        <dbReference type="ARBA" id="ARBA00023157"/>
    </source>
</evidence>
<dbReference type="CDD" id="cd11010">
    <property type="entry name" value="S1-P1_nuclease"/>
    <property type="match status" value="1"/>
</dbReference>
<dbReference type="Pfam" id="PF02265">
    <property type="entry name" value="S1-P1_nuclease"/>
    <property type="match status" value="1"/>
</dbReference>
<evidence type="ECO:0000256" key="2">
    <source>
        <dbReference type="ARBA" id="ARBA00022723"/>
    </source>
</evidence>
<sequence length="264" mass="30562">MAFNALKKLVLAGLFLYLPFQSMAWGMLGHRVVGEIAERNLNCKAKKQVKKILGNESLAMASNWADFIKSDPSFKYLDSWHYINFKNGLTLDQFTANLMQDTATNVHTKLNMLVKELKNKNLSQDKKQLYLRLVVHMVGDIHQPMHTGRPEDLGGNRVKLFWFGEPTNLHRLWDSDLIESQDLSYTEYSTALNYTTKAQRRELKKQPVSQWLYESYLISNKLYAELKPEEKLSYRYTFDHIDTLNDQLLKGGIHLAGLLNEIFG</sequence>
<dbReference type="SUPFAM" id="SSF48537">
    <property type="entry name" value="Phospholipase C/P1 nuclease"/>
    <property type="match status" value="1"/>
</dbReference>
<reference evidence="7 8" key="1">
    <citation type="submission" date="2020-01" db="EMBL/GenBank/DDBJ databases">
        <authorList>
            <person name="Kim M.K."/>
        </authorList>
    </citation>
    <scope>NUCLEOTIDE SEQUENCE [LARGE SCALE GENOMIC DNA]</scope>
    <source>
        <strain evidence="7 8">BT213</strain>
    </source>
</reference>
<keyword evidence="5" id="KW-1015">Disulfide bond</keyword>
<dbReference type="PANTHER" id="PTHR33146:SF26">
    <property type="entry name" value="ENDONUCLEASE 4"/>
    <property type="match status" value="1"/>
</dbReference>
<organism evidence="7 8">
    <name type="scientific">Pontibacter fetidus</name>
    <dbReference type="NCBI Taxonomy" id="2700082"/>
    <lineage>
        <taxon>Bacteria</taxon>
        <taxon>Pseudomonadati</taxon>
        <taxon>Bacteroidota</taxon>
        <taxon>Cytophagia</taxon>
        <taxon>Cytophagales</taxon>
        <taxon>Hymenobacteraceae</taxon>
        <taxon>Pontibacter</taxon>
    </lineage>
</organism>
<evidence type="ECO:0000256" key="4">
    <source>
        <dbReference type="ARBA" id="ARBA00022801"/>
    </source>
</evidence>
<keyword evidence="2" id="KW-0479">Metal-binding</keyword>
<dbReference type="GO" id="GO:0004519">
    <property type="term" value="F:endonuclease activity"/>
    <property type="evidence" value="ECO:0007669"/>
    <property type="project" value="UniProtKB-KW"/>
</dbReference>
<gene>
    <name evidence="7" type="ORF">GWO68_11770</name>
</gene>
<proteinExistence type="predicted"/>
<name>A0A6B2H007_9BACT</name>
<keyword evidence="6" id="KW-0325">Glycoprotein</keyword>
<dbReference type="GO" id="GO:0006308">
    <property type="term" value="P:DNA catabolic process"/>
    <property type="evidence" value="ECO:0007669"/>
    <property type="project" value="InterPro"/>
</dbReference>
<dbReference type="GO" id="GO:0003676">
    <property type="term" value="F:nucleic acid binding"/>
    <property type="evidence" value="ECO:0007669"/>
    <property type="project" value="InterPro"/>
</dbReference>
<keyword evidence="8" id="KW-1185">Reference proteome</keyword>
<dbReference type="RefSeq" id="WP_162346655.1">
    <property type="nucleotide sequence ID" value="NZ_JAAEAA010000014.1"/>
</dbReference>
<comment type="caution">
    <text evidence="7">The sequence shown here is derived from an EMBL/GenBank/DDBJ whole genome shotgun (WGS) entry which is preliminary data.</text>
</comment>
<dbReference type="InterPro" id="IPR008947">
    <property type="entry name" value="PLipase_C/P1_nuclease_dom_sf"/>
</dbReference>
<evidence type="ECO:0000313" key="8">
    <source>
        <dbReference type="Proteomes" id="UP000478546"/>
    </source>
</evidence>
<dbReference type="InterPro" id="IPR003154">
    <property type="entry name" value="S1/P1nuclease"/>
</dbReference>
<dbReference type="AlphaFoldDB" id="A0A6B2H007"/>
<dbReference type="GO" id="GO:0016788">
    <property type="term" value="F:hydrolase activity, acting on ester bonds"/>
    <property type="evidence" value="ECO:0007669"/>
    <property type="project" value="InterPro"/>
</dbReference>
<dbReference type="Proteomes" id="UP000478546">
    <property type="component" value="Unassembled WGS sequence"/>
</dbReference>
<keyword evidence="3" id="KW-0255">Endonuclease</keyword>
<keyword evidence="1" id="KW-0540">Nuclease</keyword>
<accession>A0A6B2H007</accession>
<dbReference type="EMBL" id="JAAEAA010000014">
    <property type="protein sequence ID" value="NDK56599.1"/>
    <property type="molecule type" value="Genomic_DNA"/>
</dbReference>
<protein>
    <submittedName>
        <fullName evidence="7">S1/P1 nuclease</fullName>
    </submittedName>
</protein>
<dbReference type="PANTHER" id="PTHR33146">
    <property type="entry name" value="ENDONUCLEASE 4"/>
    <property type="match status" value="1"/>
</dbReference>
<evidence type="ECO:0000256" key="1">
    <source>
        <dbReference type="ARBA" id="ARBA00022722"/>
    </source>
</evidence>
<dbReference type="Gene3D" id="1.10.575.10">
    <property type="entry name" value="P1 Nuclease"/>
    <property type="match status" value="1"/>
</dbReference>
<evidence type="ECO:0000313" key="7">
    <source>
        <dbReference type="EMBL" id="NDK56599.1"/>
    </source>
</evidence>
<evidence type="ECO:0000256" key="6">
    <source>
        <dbReference type="ARBA" id="ARBA00023180"/>
    </source>
</evidence>
<dbReference type="GO" id="GO:0046872">
    <property type="term" value="F:metal ion binding"/>
    <property type="evidence" value="ECO:0007669"/>
    <property type="project" value="UniProtKB-KW"/>
</dbReference>